<evidence type="ECO:0000256" key="7">
    <source>
        <dbReference type="ARBA" id="ARBA00022801"/>
    </source>
</evidence>
<evidence type="ECO:0000256" key="4">
    <source>
        <dbReference type="ARBA" id="ARBA00009759"/>
    </source>
</evidence>
<dbReference type="InterPro" id="IPR020583">
    <property type="entry name" value="Inositol_monoP_metal-BS"/>
</dbReference>
<dbReference type="FunFam" id="3.40.190.80:FF:000002">
    <property type="entry name" value="Inositol-1-monophosphatase"/>
    <property type="match status" value="1"/>
</dbReference>
<dbReference type="PROSITE" id="PS00630">
    <property type="entry name" value="IMP_2"/>
    <property type="match status" value="1"/>
</dbReference>
<comment type="cofactor">
    <cofactor evidence="2 9 10">
        <name>Mg(2+)</name>
        <dbReference type="ChEBI" id="CHEBI:18420"/>
    </cofactor>
</comment>
<organism evidence="12 13">
    <name type="scientific">Arabidopsis arenosa</name>
    <name type="common">Sand rock-cress</name>
    <name type="synonym">Cardaminopsis arenosa</name>
    <dbReference type="NCBI Taxonomy" id="38785"/>
    <lineage>
        <taxon>Eukaryota</taxon>
        <taxon>Viridiplantae</taxon>
        <taxon>Streptophyta</taxon>
        <taxon>Embryophyta</taxon>
        <taxon>Tracheophyta</taxon>
        <taxon>Spermatophyta</taxon>
        <taxon>Magnoliopsida</taxon>
        <taxon>eudicotyledons</taxon>
        <taxon>Gunneridae</taxon>
        <taxon>Pentapetalae</taxon>
        <taxon>rosids</taxon>
        <taxon>malvids</taxon>
        <taxon>Brassicales</taxon>
        <taxon>Brassicaceae</taxon>
        <taxon>Camelineae</taxon>
        <taxon>Arabidopsis</taxon>
    </lineage>
</organism>
<comment type="catalytic activity">
    <reaction evidence="1 10">
        <text>a myo-inositol phosphate + H2O = myo-inositol + phosphate</text>
        <dbReference type="Rhea" id="RHEA:24056"/>
        <dbReference type="ChEBI" id="CHEBI:15377"/>
        <dbReference type="ChEBI" id="CHEBI:17268"/>
        <dbReference type="ChEBI" id="CHEBI:43474"/>
        <dbReference type="ChEBI" id="CHEBI:84139"/>
        <dbReference type="EC" id="3.1.3.25"/>
    </reaction>
</comment>
<feature type="binding site" evidence="9">
    <location>
        <position position="221"/>
    </location>
    <ligand>
        <name>Mg(2+)</name>
        <dbReference type="ChEBI" id="CHEBI:18420"/>
        <label>1</label>
        <note>catalytic</note>
    </ligand>
</feature>
<feature type="binding site" evidence="9">
    <location>
        <position position="93"/>
    </location>
    <ligand>
        <name>Mg(2+)</name>
        <dbReference type="ChEBI" id="CHEBI:18420"/>
        <label>2</label>
    </ligand>
</feature>
<dbReference type="GO" id="GO:0005506">
    <property type="term" value="F:iron ion binding"/>
    <property type="evidence" value="ECO:0007669"/>
    <property type="project" value="InterPro"/>
</dbReference>
<dbReference type="Gene3D" id="3.30.540.10">
    <property type="entry name" value="Fructose-1,6-Bisphosphatase, subunit A, domain 1"/>
    <property type="match status" value="1"/>
</dbReference>
<dbReference type="GO" id="GO:0007165">
    <property type="term" value="P:signal transduction"/>
    <property type="evidence" value="ECO:0007669"/>
    <property type="project" value="TreeGrafter"/>
</dbReference>
<dbReference type="CDD" id="cd01639">
    <property type="entry name" value="IMPase"/>
    <property type="match status" value="1"/>
</dbReference>
<dbReference type="PRINTS" id="PR00377">
    <property type="entry name" value="IMPHPHTASES"/>
</dbReference>
<evidence type="ECO:0000256" key="2">
    <source>
        <dbReference type="ARBA" id="ARBA00001946"/>
    </source>
</evidence>
<dbReference type="FunFam" id="3.30.540.10:FF:000004">
    <property type="entry name" value="Inositol-1-monophosphatase"/>
    <property type="match status" value="1"/>
</dbReference>
<evidence type="ECO:0000256" key="9">
    <source>
        <dbReference type="PIRSR" id="PIRSR600760-2"/>
    </source>
</evidence>
<dbReference type="EC" id="3.1.3.25" evidence="10"/>
<feature type="binding site" evidence="9">
    <location>
        <position position="71"/>
    </location>
    <ligand>
        <name>Mg(2+)</name>
        <dbReference type="ChEBI" id="CHEBI:18420"/>
        <label>1</label>
        <note>catalytic</note>
    </ligand>
</feature>
<dbReference type="PRINTS" id="PR00378">
    <property type="entry name" value="LIIMPHPHTASE"/>
</dbReference>
<dbReference type="PANTHER" id="PTHR20854">
    <property type="entry name" value="INOSITOL MONOPHOSPHATASE"/>
    <property type="match status" value="1"/>
</dbReference>
<dbReference type="GO" id="GO:0016226">
    <property type="term" value="P:iron-sulfur cluster assembly"/>
    <property type="evidence" value="ECO:0007669"/>
    <property type="project" value="InterPro"/>
</dbReference>
<keyword evidence="13" id="KW-1185">Reference proteome</keyword>
<dbReference type="AlphaFoldDB" id="A0A8S1ZWI1"/>
<reference evidence="12" key="1">
    <citation type="submission" date="2021-01" db="EMBL/GenBank/DDBJ databases">
        <authorList>
            <person name="Bezrukov I."/>
        </authorList>
    </citation>
    <scope>NUCLEOTIDE SEQUENCE</scope>
</reference>
<dbReference type="PANTHER" id="PTHR20854:SF4">
    <property type="entry name" value="INOSITOL-1-MONOPHOSPHATASE-RELATED"/>
    <property type="match status" value="1"/>
</dbReference>
<dbReference type="GO" id="GO:0006021">
    <property type="term" value="P:inositol biosynthetic process"/>
    <property type="evidence" value="ECO:0007669"/>
    <property type="project" value="UniProtKB-ARBA"/>
</dbReference>
<dbReference type="SUPFAM" id="SSF56655">
    <property type="entry name" value="Carbohydrate phosphatase"/>
    <property type="match status" value="1"/>
</dbReference>
<dbReference type="Pfam" id="PF01592">
    <property type="entry name" value="NifU_N"/>
    <property type="match status" value="2"/>
</dbReference>
<evidence type="ECO:0000256" key="1">
    <source>
        <dbReference type="ARBA" id="ARBA00001033"/>
    </source>
</evidence>
<evidence type="ECO:0000256" key="8">
    <source>
        <dbReference type="ARBA" id="ARBA00022842"/>
    </source>
</evidence>
<feature type="binding site" evidence="9">
    <location>
        <position position="94"/>
    </location>
    <ligand>
        <name>Mg(2+)</name>
        <dbReference type="ChEBI" id="CHEBI:18420"/>
        <label>1</label>
        <note>catalytic</note>
    </ligand>
</feature>
<dbReference type="InterPro" id="IPR020550">
    <property type="entry name" value="Inositol_monophosphatase_CS"/>
</dbReference>
<comment type="pathway">
    <text evidence="3 10">Polyol metabolism; myo-inositol biosynthesis; myo-inositol from D-glucose 6-phosphate: step 2/2.</text>
</comment>
<evidence type="ECO:0000313" key="13">
    <source>
        <dbReference type="Proteomes" id="UP000682877"/>
    </source>
</evidence>
<dbReference type="Pfam" id="PF00459">
    <property type="entry name" value="Inositol_P"/>
    <property type="match status" value="1"/>
</dbReference>
<dbReference type="Gene3D" id="3.40.190.80">
    <property type="match status" value="1"/>
</dbReference>
<dbReference type="InterPro" id="IPR002871">
    <property type="entry name" value="NIF_FeS_clus_asmbl_NifU_N"/>
</dbReference>
<keyword evidence="7 10" id="KW-0378">Hydrolase</keyword>
<keyword evidence="8 9" id="KW-0460">Magnesium</keyword>
<dbReference type="GO" id="GO:0008934">
    <property type="term" value="F:inositol monophosphate 1-phosphatase activity"/>
    <property type="evidence" value="ECO:0007669"/>
    <property type="project" value="InterPro"/>
</dbReference>
<evidence type="ECO:0000313" key="12">
    <source>
        <dbReference type="EMBL" id="CAE5965915.1"/>
    </source>
</evidence>
<gene>
    <name evidence="12" type="ORF">AARE701A_LOCUS6173</name>
</gene>
<protein>
    <recommendedName>
        <fullName evidence="10">Inositol-1-monophosphatase</fullName>
        <ecNumber evidence="10">3.1.3.25</ecNumber>
    </recommendedName>
</protein>
<comment type="similarity">
    <text evidence="4 10">Belongs to the inositol monophosphatase superfamily.</text>
</comment>
<evidence type="ECO:0000259" key="11">
    <source>
        <dbReference type="Pfam" id="PF01592"/>
    </source>
</evidence>
<dbReference type="GO" id="GO:0051536">
    <property type="term" value="F:iron-sulfur cluster binding"/>
    <property type="evidence" value="ECO:0007669"/>
    <property type="project" value="InterPro"/>
</dbReference>
<feature type="domain" description="NIF system FeS cluster assembly NifU N-terminal" evidence="11">
    <location>
        <begin position="307"/>
        <end position="361"/>
    </location>
</feature>
<dbReference type="InterPro" id="IPR000760">
    <property type="entry name" value="Inositol_monophosphatase-like"/>
</dbReference>
<evidence type="ECO:0000256" key="5">
    <source>
        <dbReference type="ARBA" id="ARBA00022671"/>
    </source>
</evidence>
<dbReference type="PROSITE" id="PS00629">
    <property type="entry name" value="IMP_1"/>
    <property type="match status" value="1"/>
</dbReference>
<proteinExistence type="inferred from homology"/>
<name>A0A8S1ZWI1_ARAAE</name>
<accession>A0A8S1ZWI1</accession>
<dbReference type="EMBL" id="LR999453">
    <property type="protein sequence ID" value="CAE5965915.1"/>
    <property type="molecule type" value="Genomic_DNA"/>
</dbReference>
<dbReference type="Proteomes" id="UP000682877">
    <property type="component" value="Chromosome 3"/>
</dbReference>
<evidence type="ECO:0000256" key="10">
    <source>
        <dbReference type="RuleBase" id="RU364068"/>
    </source>
</evidence>
<evidence type="ECO:0000256" key="3">
    <source>
        <dbReference type="ARBA" id="ARBA00005152"/>
    </source>
</evidence>
<keyword evidence="5" id="KW-0452">Lithium</keyword>
<sequence>MADNDSLDQFLAAAIDAAKKAGQIIRKGFYETKHVEHKGQVDLVTETDKGCEELVFNHLKQLFPNHKLIGEETTAAYGVTELTDEPTWIVDPLDGTTNFVHGFPFVCVSIGLTIGKVPVVGVVYNPIMDELFTGVQGKGAFLNGKPIKVSTQSELVTALLVTEAGTKRDQATLDDTTNRINTLLTKVRSLRMCGSCALDLCGVACGRVDIFYELGFGGPWDIAAGIVIVKEAGGLIFDPSGKDLDITSQRIAASNSSLKEVRASTTLENPRNVGSFNRNDPNVGTGLVGAPSCGDLMSLQINVDDSASEWIKGKTLEEVLTIKNAEIAKHLRLPPVKLHCSMLAEDAIKSAVRDYKKKQSKANNAAAAGETVKAGFH</sequence>
<feature type="binding site" evidence="9">
    <location>
        <position position="91"/>
    </location>
    <ligand>
        <name>Mg(2+)</name>
        <dbReference type="ChEBI" id="CHEBI:18420"/>
        <label>1</label>
        <note>catalytic</note>
    </ligand>
</feature>
<dbReference type="SUPFAM" id="SSF82649">
    <property type="entry name" value="SufE/NifU"/>
    <property type="match status" value="1"/>
</dbReference>
<keyword evidence="6 9" id="KW-0479">Metal-binding</keyword>
<dbReference type="Gene3D" id="3.90.1010.10">
    <property type="match status" value="2"/>
</dbReference>
<dbReference type="InterPro" id="IPR033942">
    <property type="entry name" value="IMPase"/>
</dbReference>
<dbReference type="InterPro" id="IPR020552">
    <property type="entry name" value="Inositol_monoPase_Li-sen"/>
</dbReference>
<feature type="domain" description="NIF system FeS cluster assembly NifU N-terminal" evidence="11">
    <location>
        <begin position="267"/>
        <end position="306"/>
    </location>
</feature>
<evidence type="ECO:0000256" key="6">
    <source>
        <dbReference type="ARBA" id="ARBA00022723"/>
    </source>
</evidence>
<dbReference type="GO" id="GO:0046854">
    <property type="term" value="P:phosphatidylinositol phosphate biosynthetic process"/>
    <property type="evidence" value="ECO:0007669"/>
    <property type="project" value="InterPro"/>
</dbReference>